<accession>A0ABT6VUT9</accession>
<sequence length="140" mass="15149">MDLIRLEGAGGSVIVRIAGKQSADRASGADGLVGEILVDTAFVRGSIAAEVFPDDLTEWQEALDALDCGEDIGWREGKRPTELLIGLDEDGERAHVTVTDRSASPTSVTITVDLPDTWFDDAYHRLELVQQAWPLDDARG</sequence>
<dbReference type="Proteomes" id="UP001156398">
    <property type="component" value="Unassembled WGS sequence"/>
</dbReference>
<dbReference type="InterPro" id="IPR046003">
    <property type="entry name" value="DUF5959"/>
</dbReference>
<evidence type="ECO:0000313" key="1">
    <source>
        <dbReference type="EMBL" id="MDI5962246.1"/>
    </source>
</evidence>
<keyword evidence="2" id="KW-1185">Reference proteome</keyword>
<name>A0ABT6VUT9_9ACTN</name>
<proteinExistence type="predicted"/>
<reference evidence="1 2" key="1">
    <citation type="submission" date="2023-05" db="EMBL/GenBank/DDBJ databases">
        <title>Streptantibioticus silvisoli sp. nov., acidotolerant actinomycetes 1 from pine litter.</title>
        <authorList>
            <person name="Swiecimska M."/>
            <person name="Golinska P."/>
            <person name="Sangal V."/>
            <person name="Wachnowicz B."/>
            <person name="Goodfellow M."/>
        </authorList>
    </citation>
    <scope>NUCLEOTIDE SEQUENCE [LARGE SCALE GENOMIC DNA]</scope>
    <source>
        <strain evidence="1 2">SL54</strain>
    </source>
</reference>
<dbReference type="RefSeq" id="WP_271326076.1">
    <property type="nucleotide sequence ID" value="NZ_JAAGKO020000005.1"/>
</dbReference>
<gene>
    <name evidence="1" type="ORF">POF43_005850</name>
</gene>
<organism evidence="1 2">
    <name type="scientific">Streptantibioticus silvisoli</name>
    <dbReference type="NCBI Taxonomy" id="2705255"/>
    <lineage>
        <taxon>Bacteria</taxon>
        <taxon>Bacillati</taxon>
        <taxon>Actinomycetota</taxon>
        <taxon>Actinomycetes</taxon>
        <taxon>Kitasatosporales</taxon>
        <taxon>Streptomycetaceae</taxon>
        <taxon>Streptantibioticus</taxon>
    </lineage>
</organism>
<dbReference type="EMBL" id="JAAGKO020000005">
    <property type="protein sequence ID" value="MDI5962246.1"/>
    <property type="molecule type" value="Genomic_DNA"/>
</dbReference>
<comment type="caution">
    <text evidence="1">The sequence shown here is derived from an EMBL/GenBank/DDBJ whole genome shotgun (WGS) entry which is preliminary data.</text>
</comment>
<protein>
    <submittedName>
        <fullName evidence="1">DUF5959 family protein</fullName>
    </submittedName>
</protein>
<dbReference type="Pfam" id="PF19384">
    <property type="entry name" value="DUF5959"/>
    <property type="match status" value="1"/>
</dbReference>
<evidence type="ECO:0000313" key="2">
    <source>
        <dbReference type="Proteomes" id="UP001156398"/>
    </source>
</evidence>